<reference evidence="2" key="1">
    <citation type="submission" date="2015-12" db="EMBL/GenBank/DDBJ databases">
        <title>Update maize B73 reference genome by single molecule sequencing technologies.</title>
        <authorList>
            <consortium name="Maize Genome Sequencing Project"/>
            <person name="Ware D."/>
        </authorList>
    </citation>
    <scope>NUCLEOTIDE SEQUENCE [LARGE SCALE GENOMIC DNA]</scope>
    <source>
        <tissue evidence="2">Seedling</tissue>
    </source>
</reference>
<feature type="region of interest" description="Disordered" evidence="1">
    <location>
        <begin position="25"/>
        <end position="69"/>
    </location>
</feature>
<proteinExistence type="predicted"/>
<feature type="non-terminal residue" evidence="2">
    <location>
        <position position="1"/>
    </location>
</feature>
<feature type="compositionally biased region" description="Basic and acidic residues" evidence="1">
    <location>
        <begin position="37"/>
        <end position="47"/>
    </location>
</feature>
<organism evidence="2">
    <name type="scientific">Zea mays</name>
    <name type="common">Maize</name>
    <dbReference type="NCBI Taxonomy" id="4577"/>
    <lineage>
        <taxon>Eukaryota</taxon>
        <taxon>Viridiplantae</taxon>
        <taxon>Streptophyta</taxon>
        <taxon>Embryophyta</taxon>
        <taxon>Tracheophyta</taxon>
        <taxon>Spermatophyta</taxon>
        <taxon>Magnoliopsida</taxon>
        <taxon>Liliopsida</taxon>
        <taxon>Poales</taxon>
        <taxon>Poaceae</taxon>
        <taxon>PACMAD clade</taxon>
        <taxon>Panicoideae</taxon>
        <taxon>Andropogonodae</taxon>
        <taxon>Andropogoneae</taxon>
        <taxon>Tripsacinae</taxon>
        <taxon>Zea</taxon>
    </lineage>
</organism>
<dbReference type="EMBL" id="CM007650">
    <property type="protein sequence ID" value="ONM50985.1"/>
    <property type="molecule type" value="Genomic_DNA"/>
</dbReference>
<sequence>RPSTDPSPLQVHFASPSPSLSPCFYPSPLQAPGALPPDRRPPHEGQGIRRRRRGELQSLHTQEDPSPCKEETAALKTPQFIIGLTICKNYRFWLDIPIL</sequence>
<protein>
    <submittedName>
        <fullName evidence="2">Uncharacterized protein</fullName>
    </submittedName>
</protein>
<evidence type="ECO:0000313" key="2">
    <source>
        <dbReference type="EMBL" id="ONM50985.1"/>
    </source>
</evidence>
<name>A0A1D6HR46_MAIZE</name>
<gene>
    <name evidence="2" type="ORF">ZEAMMB73_Zm00001d018636</name>
</gene>
<evidence type="ECO:0000256" key="1">
    <source>
        <dbReference type="SAM" id="MobiDB-lite"/>
    </source>
</evidence>
<dbReference type="AlphaFoldDB" id="A0A1D6HR46"/>
<accession>A0A1D6HR46</accession>